<dbReference type="Proteomes" id="UP000319613">
    <property type="component" value="Unassembled WGS sequence"/>
</dbReference>
<evidence type="ECO:0000256" key="1">
    <source>
        <dbReference type="ARBA" id="ARBA00004141"/>
    </source>
</evidence>
<sequence>MKLIMVLILARFFALRRGEINTWKNIFLSFIYALIPMFLIAKQPDLGSAIIIFIIWLGMLFFSTVNKKVFVYLFLIFVVFAGISWKFLLHDYQRNRIETFLEPSLDPRGQGYNVRQATIAIGSGSLTGRGLGKGLQDRKS</sequence>
<protein>
    <submittedName>
        <fullName evidence="7">Rod shape determining protein RodA</fullName>
    </submittedName>
</protein>
<name>A0A554JDR5_9BACT</name>
<reference evidence="7 8" key="1">
    <citation type="submission" date="2017-07" db="EMBL/GenBank/DDBJ databases">
        <title>Mechanisms for carbon and nitrogen cycling indicate functional differentiation within the Candidate Phyla Radiation.</title>
        <authorList>
            <person name="Danczak R.E."/>
            <person name="Johnston M.D."/>
            <person name="Kenah C."/>
            <person name="Slattery M."/>
            <person name="Wrighton K.C."/>
            <person name="Wilkins M.J."/>
        </authorList>
    </citation>
    <scope>NUCLEOTIDE SEQUENCE [LARGE SCALE GENOMIC DNA]</scope>
    <source>
        <strain evidence="7">Gr01-1014_77</strain>
    </source>
</reference>
<feature type="non-terminal residue" evidence="7">
    <location>
        <position position="140"/>
    </location>
</feature>
<keyword evidence="5 6" id="KW-0472">Membrane</keyword>
<evidence type="ECO:0000256" key="5">
    <source>
        <dbReference type="ARBA" id="ARBA00023136"/>
    </source>
</evidence>
<evidence type="ECO:0000313" key="7">
    <source>
        <dbReference type="EMBL" id="TSC66469.1"/>
    </source>
</evidence>
<proteinExistence type="predicted"/>
<keyword evidence="2 6" id="KW-0812">Transmembrane</keyword>
<keyword evidence="3" id="KW-0133">Cell shape</keyword>
<dbReference type="GO" id="GO:0008360">
    <property type="term" value="P:regulation of cell shape"/>
    <property type="evidence" value="ECO:0007669"/>
    <property type="project" value="UniProtKB-KW"/>
</dbReference>
<evidence type="ECO:0000256" key="4">
    <source>
        <dbReference type="ARBA" id="ARBA00022989"/>
    </source>
</evidence>
<dbReference type="InterPro" id="IPR001182">
    <property type="entry name" value="FtsW/RodA"/>
</dbReference>
<dbReference type="GO" id="GO:0005886">
    <property type="term" value="C:plasma membrane"/>
    <property type="evidence" value="ECO:0007669"/>
    <property type="project" value="TreeGrafter"/>
</dbReference>
<evidence type="ECO:0000256" key="3">
    <source>
        <dbReference type="ARBA" id="ARBA00022960"/>
    </source>
</evidence>
<dbReference type="PANTHER" id="PTHR30474">
    <property type="entry name" value="CELL CYCLE PROTEIN"/>
    <property type="match status" value="1"/>
</dbReference>
<evidence type="ECO:0000256" key="6">
    <source>
        <dbReference type="SAM" id="Phobius"/>
    </source>
</evidence>
<gene>
    <name evidence="7" type="ORF">G01um101477_75</name>
</gene>
<comment type="subcellular location">
    <subcellularLocation>
        <location evidence="1">Membrane</location>
        <topology evidence="1">Multi-pass membrane protein</topology>
    </subcellularLocation>
</comment>
<feature type="transmembrane region" description="Helical" evidence="6">
    <location>
        <begin position="69"/>
        <end position="89"/>
    </location>
</feature>
<dbReference type="EMBL" id="VMFF01000004">
    <property type="protein sequence ID" value="TSC66469.1"/>
    <property type="molecule type" value="Genomic_DNA"/>
</dbReference>
<dbReference type="PANTHER" id="PTHR30474:SF1">
    <property type="entry name" value="PEPTIDOGLYCAN GLYCOSYLTRANSFERASE MRDB"/>
    <property type="match status" value="1"/>
</dbReference>
<evidence type="ECO:0000313" key="8">
    <source>
        <dbReference type="Proteomes" id="UP000319613"/>
    </source>
</evidence>
<accession>A0A554JDR5</accession>
<dbReference type="AlphaFoldDB" id="A0A554JDR5"/>
<dbReference type="GO" id="GO:0051301">
    <property type="term" value="P:cell division"/>
    <property type="evidence" value="ECO:0007669"/>
    <property type="project" value="InterPro"/>
</dbReference>
<comment type="caution">
    <text evidence="7">The sequence shown here is derived from an EMBL/GenBank/DDBJ whole genome shotgun (WGS) entry which is preliminary data.</text>
</comment>
<dbReference type="GO" id="GO:0015648">
    <property type="term" value="F:lipid-linked peptidoglycan transporter activity"/>
    <property type="evidence" value="ECO:0007669"/>
    <property type="project" value="TreeGrafter"/>
</dbReference>
<organism evidence="7 8">
    <name type="scientific">Candidatus Doudnabacteria bacterium Gr01-1014_77</name>
    <dbReference type="NCBI Taxonomy" id="2017133"/>
    <lineage>
        <taxon>Bacteria</taxon>
        <taxon>Candidatus Doudnaibacteriota</taxon>
    </lineage>
</organism>
<evidence type="ECO:0000256" key="2">
    <source>
        <dbReference type="ARBA" id="ARBA00022692"/>
    </source>
</evidence>
<feature type="transmembrane region" description="Helical" evidence="6">
    <location>
        <begin position="46"/>
        <end position="63"/>
    </location>
</feature>
<dbReference type="GO" id="GO:0032153">
    <property type="term" value="C:cell division site"/>
    <property type="evidence" value="ECO:0007669"/>
    <property type="project" value="TreeGrafter"/>
</dbReference>
<keyword evidence="4 6" id="KW-1133">Transmembrane helix</keyword>
<dbReference type="Pfam" id="PF01098">
    <property type="entry name" value="FTSW_RODA_SPOVE"/>
    <property type="match status" value="1"/>
</dbReference>
<feature type="transmembrane region" description="Helical" evidence="6">
    <location>
        <begin position="24"/>
        <end position="41"/>
    </location>
</feature>